<keyword evidence="1" id="KW-0472">Membrane</keyword>
<evidence type="ECO:0000313" key="3">
    <source>
        <dbReference type="Proteomes" id="UP000275267"/>
    </source>
</evidence>
<protein>
    <recommendedName>
        <fullName evidence="4">Retrotransposon protein, putative, unclassified</fullName>
    </recommendedName>
</protein>
<evidence type="ECO:0000313" key="2">
    <source>
        <dbReference type="EMBL" id="RLN04812.1"/>
    </source>
</evidence>
<keyword evidence="1" id="KW-0812">Transmembrane</keyword>
<evidence type="ECO:0008006" key="4">
    <source>
        <dbReference type="Google" id="ProtNLM"/>
    </source>
</evidence>
<reference evidence="3" key="1">
    <citation type="journal article" date="2019" name="Nat. Commun.">
        <title>The genome of broomcorn millet.</title>
        <authorList>
            <person name="Zou C."/>
            <person name="Miki D."/>
            <person name="Li D."/>
            <person name="Tang Q."/>
            <person name="Xiao L."/>
            <person name="Rajput S."/>
            <person name="Deng P."/>
            <person name="Jia W."/>
            <person name="Huang R."/>
            <person name="Zhang M."/>
            <person name="Sun Y."/>
            <person name="Hu J."/>
            <person name="Fu X."/>
            <person name="Schnable P.S."/>
            <person name="Li F."/>
            <person name="Zhang H."/>
            <person name="Feng B."/>
            <person name="Zhu X."/>
            <person name="Liu R."/>
            <person name="Schnable J.C."/>
            <person name="Zhu J.-K."/>
            <person name="Zhang H."/>
        </authorList>
    </citation>
    <scope>NUCLEOTIDE SEQUENCE [LARGE SCALE GENOMIC DNA]</scope>
</reference>
<sequence>MGNKKMVSKGEKKEKEAQAAKVDWTYSWKKLWFYIGNHKPTLRERTAGKAQQRPEWNENLSPRQMVQVHDLHVLILALNEMGVTGASVMYSILKRRIQQLQKRCNLGFDYLGTEDPSRMTVEDLPPKAPLTRVQRVILEVNTVPYVLKLFSAKNPPKEGHTALYYCPAPNAFQKPKMSRPA</sequence>
<gene>
    <name evidence="2" type="ORF">C2845_PM13G11170</name>
</gene>
<dbReference type="AlphaFoldDB" id="A0A3L6RL68"/>
<keyword evidence="3" id="KW-1185">Reference proteome</keyword>
<feature type="transmembrane region" description="Helical" evidence="1">
    <location>
        <begin position="71"/>
        <end position="93"/>
    </location>
</feature>
<evidence type="ECO:0000256" key="1">
    <source>
        <dbReference type="SAM" id="Phobius"/>
    </source>
</evidence>
<dbReference type="EMBL" id="PQIB02000008">
    <property type="protein sequence ID" value="RLN04812.1"/>
    <property type="molecule type" value="Genomic_DNA"/>
</dbReference>
<dbReference type="OrthoDB" id="717435at2759"/>
<keyword evidence="1" id="KW-1133">Transmembrane helix</keyword>
<name>A0A3L6RL68_PANMI</name>
<dbReference type="Proteomes" id="UP000275267">
    <property type="component" value="Unassembled WGS sequence"/>
</dbReference>
<comment type="caution">
    <text evidence="2">The sequence shown here is derived from an EMBL/GenBank/DDBJ whole genome shotgun (WGS) entry which is preliminary data.</text>
</comment>
<dbReference type="PANTHER" id="PTHR33026:SF7">
    <property type="entry name" value="OS03G0100275 PROTEIN"/>
    <property type="match status" value="1"/>
</dbReference>
<accession>A0A3L6RL68</accession>
<organism evidence="2 3">
    <name type="scientific">Panicum miliaceum</name>
    <name type="common">Proso millet</name>
    <name type="synonym">Broomcorn millet</name>
    <dbReference type="NCBI Taxonomy" id="4540"/>
    <lineage>
        <taxon>Eukaryota</taxon>
        <taxon>Viridiplantae</taxon>
        <taxon>Streptophyta</taxon>
        <taxon>Embryophyta</taxon>
        <taxon>Tracheophyta</taxon>
        <taxon>Spermatophyta</taxon>
        <taxon>Magnoliopsida</taxon>
        <taxon>Liliopsida</taxon>
        <taxon>Poales</taxon>
        <taxon>Poaceae</taxon>
        <taxon>PACMAD clade</taxon>
        <taxon>Panicoideae</taxon>
        <taxon>Panicodae</taxon>
        <taxon>Paniceae</taxon>
        <taxon>Panicinae</taxon>
        <taxon>Panicum</taxon>
        <taxon>Panicum sect. Panicum</taxon>
    </lineage>
</organism>
<proteinExistence type="predicted"/>
<dbReference type="PANTHER" id="PTHR33026">
    <property type="entry name" value="OS06G0360600 PROTEIN"/>
    <property type="match status" value="1"/>
</dbReference>